<dbReference type="Proteomes" id="UP000823821">
    <property type="component" value="Unassembled WGS sequence"/>
</dbReference>
<evidence type="ECO:0000313" key="4">
    <source>
        <dbReference type="Proteomes" id="UP000823821"/>
    </source>
</evidence>
<feature type="compositionally biased region" description="Pro residues" evidence="1">
    <location>
        <begin position="15"/>
        <end position="25"/>
    </location>
</feature>
<dbReference type="InterPro" id="IPR008254">
    <property type="entry name" value="Flavodoxin/NO_synth"/>
</dbReference>
<dbReference type="Pfam" id="PF12641">
    <property type="entry name" value="Flavodoxin_3"/>
    <property type="match status" value="1"/>
</dbReference>
<organism evidence="3 4">
    <name type="scientific">Candidatus Desulfovibrio intestinavium</name>
    <dbReference type="NCBI Taxonomy" id="2838534"/>
    <lineage>
        <taxon>Bacteria</taxon>
        <taxon>Pseudomonadati</taxon>
        <taxon>Thermodesulfobacteriota</taxon>
        <taxon>Desulfovibrionia</taxon>
        <taxon>Desulfovibrionales</taxon>
        <taxon>Desulfovibrionaceae</taxon>
        <taxon>Desulfovibrio</taxon>
    </lineage>
</organism>
<reference evidence="3" key="2">
    <citation type="submission" date="2021-04" db="EMBL/GenBank/DDBJ databases">
        <authorList>
            <person name="Gilroy R."/>
        </authorList>
    </citation>
    <scope>NUCLEOTIDE SEQUENCE</scope>
    <source>
        <strain evidence="3">5032</strain>
    </source>
</reference>
<evidence type="ECO:0000313" key="3">
    <source>
        <dbReference type="EMBL" id="HJA78422.1"/>
    </source>
</evidence>
<evidence type="ECO:0000256" key="1">
    <source>
        <dbReference type="SAM" id="MobiDB-lite"/>
    </source>
</evidence>
<dbReference type="AlphaFoldDB" id="A0A9D2HLK6"/>
<dbReference type="GO" id="GO:0010181">
    <property type="term" value="F:FMN binding"/>
    <property type="evidence" value="ECO:0007669"/>
    <property type="project" value="InterPro"/>
</dbReference>
<gene>
    <name evidence="3" type="ORF">H9784_02455</name>
</gene>
<reference evidence="3" key="1">
    <citation type="journal article" date="2021" name="PeerJ">
        <title>Extensive microbial diversity within the chicken gut microbiome revealed by metagenomics and culture.</title>
        <authorList>
            <person name="Gilroy R."/>
            <person name="Ravi A."/>
            <person name="Getino M."/>
            <person name="Pursley I."/>
            <person name="Horton D.L."/>
            <person name="Alikhan N.F."/>
            <person name="Baker D."/>
            <person name="Gharbi K."/>
            <person name="Hall N."/>
            <person name="Watson M."/>
            <person name="Adriaenssens E.M."/>
            <person name="Foster-Nyarko E."/>
            <person name="Jarju S."/>
            <person name="Secka A."/>
            <person name="Antonio M."/>
            <person name="Oren A."/>
            <person name="Chaudhuri R.R."/>
            <person name="La Ragione R."/>
            <person name="Hildebrand F."/>
            <person name="Pallen M.J."/>
        </authorList>
    </citation>
    <scope>NUCLEOTIDE SEQUENCE</scope>
    <source>
        <strain evidence="3">5032</strain>
    </source>
</reference>
<proteinExistence type="predicted"/>
<dbReference type="Gene3D" id="3.40.50.360">
    <property type="match status" value="1"/>
</dbReference>
<feature type="region of interest" description="Disordered" evidence="1">
    <location>
        <begin position="15"/>
        <end position="40"/>
    </location>
</feature>
<dbReference type="InterPro" id="IPR029039">
    <property type="entry name" value="Flavoprotein-like_sf"/>
</dbReference>
<dbReference type="SUPFAM" id="SSF52218">
    <property type="entry name" value="Flavoproteins"/>
    <property type="match status" value="1"/>
</dbReference>
<name>A0A9D2HLK6_9BACT</name>
<comment type="caution">
    <text evidence="3">The sequence shown here is derived from an EMBL/GenBank/DDBJ whole genome shotgun (WGS) entry which is preliminary data.</text>
</comment>
<sequence>MTEAPCGPSCLAAPALPPEAGPQPSRPFVRQLAPDGLSPRRDGPLRIGIVYSSLSGNTRQVAQALAGQEFPLHQLAEAPCPDNFDLLALGFWVRRGLPDERSQRYWEGIRGKDIFLFGTLGAWPHSPHAQRCLAATRECLLANGNRILGEFLCLGRVNPHALAASARKGTHPMTATRAARLAEAARHPCAGDFAAARACWQQTLDILAGTGRTS</sequence>
<dbReference type="EMBL" id="DWZD01000017">
    <property type="protein sequence ID" value="HJA78422.1"/>
    <property type="molecule type" value="Genomic_DNA"/>
</dbReference>
<protein>
    <submittedName>
        <fullName evidence="3">Flavodoxin family protein</fullName>
    </submittedName>
</protein>
<accession>A0A9D2HLK6</accession>
<feature type="domain" description="Flavodoxin-like" evidence="2">
    <location>
        <begin position="49"/>
        <end position="199"/>
    </location>
</feature>
<evidence type="ECO:0000259" key="2">
    <source>
        <dbReference type="Pfam" id="PF12641"/>
    </source>
</evidence>